<sequence>MEKLLADLNTIQSCIWTVSATKTDFEAIRRKLQQLNCELQVHETLADTTRWLHETDRLNARYRTRVEKMVTMVHGDEKNPGVRFEMLRSLEMKAFMFVSASYTVLDIRKMSQDVFACLMEMAPKYIDTITLPTGWMHRTELRAAVAGYAKSGTAFKRSIQYHPNKYQVDSHLF</sequence>
<evidence type="ECO:0000256" key="1">
    <source>
        <dbReference type="SAM" id="Coils"/>
    </source>
</evidence>
<name>W7E1F7_BIPV3</name>
<dbReference type="AlphaFoldDB" id="W7E1F7"/>
<dbReference type="HOGENOM" id="CLU_1547268_0_0_1"/>
<keyword evidence="3" id="KW-1185">Reference proteome</keyword>
<gene>
    <name evidence="2" type="ORF">COCVIDRAFT_115438</name>
</gene>
<dbReference type="RefSeq" id="XP_014550438.1">
    <property type="nucleotide sequence ID" value="XM_014694952.1"/>
</dbReference>
<accession>W7E1F7</accession>
<evidence type="ECO:0000313" key="3">
    <source>
        <dbReference type="Proteomes" id="UP000054337"/>
    </source>
</evidence>
<protein>
    <submittedName>
        <fullName evidence="2">Uncharacterized protein</fullName>
    </submittedName>
</protein>
<organism evidence="2 3">
    <name type="scientific">Bipolaris victoriae (strain FI3)</name>
    <name type="common">Victoria blight of oats agent</name>
    <name type="synonym">Cochliobolus victoriae</name>
    <dbReference type="NCBI Taxonomy" id="930091"/>
    <lineage>
        <taxon>Eukaryota</taxon>
        <taxon>Fungi</taxon>
        <taxon>Dikarya</taxon>
        <taxon>Ascomycota</taxon>
        <taxon>Pezizomycotina</taxon>
        <taxon>Dothideomycetes</taxon>
        <taxon>Pleosporomycetidae</taxon>
        <taxon>Pleosporales</taxon>
        <taxon>Pleosporineae</taxon>
        <taxon>Pleosporaceae</taxon>
        <taxon>Bipolaris</taxon>
    </lineage>
</organism>
<evidence type="ECO:0000313" key="2">
    <source>
        <dbReference type="EMBL" id="EUN20864.1"/>
    </source>
</evidence>
<proteinExistence type="predicted"/>
<keyword evidence="1" id="KW-0175">Coiled coil</keyword>
<dbReference type="Proteomes" id="UP000054337">
    <property type="component" value="Unassembled WGS sequence"/>
</dbReference>
<dbReference type="EMBL" id="KI968880">
    <property type="protein sequence ID" value="EUN20864.1"/>
    <property type="molecule type" value="Genomic_DNA"/>
</dbReference>
<dbReference type="GeneID" id="26250743"/>
<reference evidence="2 3" key="1">
    <citation type="journal article" date="2013" name="PLoS Genet.">
        <title>Comparative genome structure, secondary metabolite, and effector coding capacity across Cochliobolus pathogens.</title>
        <authorList>
            <person name="Condon B.J."/>
            <person name="Leng Y."/>
            <person name="Wu D."/>
            <person name="Bushley K.E."/>
            <person name="Ohm R.A."/>
            <person name="Otillar R."/>
            <person name="Martin J."/>
            <person name="Schackwitz W."/>
            <person name="Grimwood J."/>
            <person name="MohdZainudin N."/>
            <person name="Xue C."/>
            <person name="Wang R."/>
            <person name="Manning V.A."/>
            <person name="Dhillon B."/>
            <person name="Tu Z.J."/>
            <person name="Steffenson B.J."/>
            <person name="Salamov A."/>
            <person name="Sun H."/>
            <person name="Lowry S."/>
            <person name="LaButti K."/>
            <person name="Han J."/>
            <person name="Copeland A."/>
            <person name="Lindquist E."/>
            <person name="Barry K."/>
            <person name="Schmutz J."/>
            <person name="Baker S.E."/>
            <person name="Ciuffetti L.M."/>
            <person name="Grigoriev I.V."/>
            <person name="Zhong S."/>
            <person name="Turgeon B.G."/>
        </authorList>
    </citation>
    <scope>NUCLEOTIDE SEQUENCE [LARGE SCALE GENOMIC DNA]</scope>
    <source>
        <strain evidence="2 3">FI3</strain>
    </source>
</reference>
<dbReference type="OrthoDB" id="3793606at2759"/>
<feature type="coiled-coil region" evidence="1">
    <location>
        <begin position="18"/>
        <end position="45"/>
    </location>
</feature>